<dbReference type="EMBL" id="GGFK01015742">
    <property type="protein sequence ID" value="MBW49063.1"/>
    <property type="molecule type" value="Transcribed_RNA"/>
</dbReference>
<accession>A0A2M4B7N1</accession>
<proteinExistence type="predicted"/>
<sequence length="74" mass="8405">MALYVCNILGIVSVAKCTFTPLAPELGGMASLFRRELFQRIYHTQLHVGRKSLARILTSIFNTFCEKVAEIIFR</sequence>
<evidence type="ECO:0000313" key="1">
    <source>
        <dbReference type="EMBL" id="MBW49063.1"/>
    </source>
</evidence>
<organism evidence="1">
    <name type="scientific">Anopheles triannulatus</name>
    <dbReference type="NCBI Taxonomy" id="58253"/>
    <lineage>
        <taxon>Eukaryota</taxon>
        <taxon>Metazoa</taxon>
        <taxon>Ecdysozoa</taxon>
        <taxon>Arthropoda</taxon>
        <taxon>Hexapoda</taxon>
        <taxon>Insecta</taxon>
        <taxon>Pterygota</taxon>
        <taxon>Neoptera</taxon>
        <taxon>Endopterygota</taxon>
        <taxon>Diptera</taxon>
        <taxon>Nematocera</taxon>
        <taxon>Culicoidea</taxon>
        <taxon>Culicidae</taxon>
        <taxon>Anophelinae</taxon>
        <taxon>Anopheles</taxon>
    </lineage>
</organism>
<name>A0A2M4B7N1_9DIPT</name>
<dbReference type="AlphaFoldDB" id="A0A2M4B7N1"/>
<protein>
    <submittedName>
        <fullName evidence="1">Putative secreted protein</fullName>
    </submittedName>
</protein>
<reference evidence="1" key="1">
    <citation type="submission" date="2018-01" db="EMBL/GenBank/DDBJ databases">
        <title>An insight into the sialome of Amazonian anophelines.</title>
        <authorList>
            <person name="Ribeiro J.M."/>
            <person name="Scarpassa V."/>
            <person name="Calvo E."/>
        </authorList>
    </citation>
    <scope>NUCLEOTIDE SEQUENCE</scope>
    <source>
        <tissue evidence="1">Salivary glands</tissue>
    </source>
</reference>